<dbReference type="AlphaFoldDB" id="A0A084WN83"/>
<dbReference type="GO" id="GO:0005615">
    <property type="term" value="C:extracellular space"/>
    <property type="evidence" value="ECO:0007669"/>
    <property type="project" value="TreeGrafter"/>
</dbReference>
<evidence type="ECO:0000313" key="4">
    <source>
        <dbReference type="EMBL" id="KFB51677.1"/>
    </source>
</evidence>
<dbReference type="SUPFAM" id="SSF52058">
    <property type="entry name" value="L domain-like"/>
    <property type="match status" value="1"/>
</dbReference>
<feature type="chain" id="PRO_5001785018" evidence="3">
    <location>
        <begin position="35"/>
        <end position="419"/>
    </location>
</feature>
<dbReference type="VEuPathDB" id="VectorBase:ASIC019761"/>
<dbReference type="InterPro" id="IPR050333">
    <property type="entry name" value="SLRP"/>
</dbReference>
<dbReference type="InterPro" id="IPR032675">
    <property type="entry name" value="LRR_dom_sf"/>
</dbReference>
<evidence type="ECO:0000256" key="3">
    <source>
        <dbReference type="SAM" id="SignalP"/>
    </source>
</evidence>
<dbReference type="InterPro" id="IPR003591">
    <property type="entry name" value="Leu-rich_rpt_typical-subtyp"/>
</dbReference>
<evidence type="ECO:0000313" key="6">
    <source>
        <dbReference type="Proteomes" id="UP000030765"/>
    </source>
</evidence>
<proteinExistence type="predicted"/>
<evidence type="ECO:0000313" key="5">
    <source>
        <dbReference type="EnsemblMetazoa" id="ASIC019761-PA"/>
    </source>
</evidence>
<sequence>MWPCAQRRGESEVTSGVTVSVFLGLLLVLCGCSALPEERRIDVLKPKATVTDAANVVYTNASRLLIDSQGSLRYLNILHAPKLREISGTQNLDGLLIRGCLLRRLEDALAQLRAITVLKLVSCQMNGTLDLSLLSLTPSVTSLSLEGNRFEWVVRTPDPAYANRSPPLQFLDLSANALEHFDLGVIEPFTALMKLGLSRNRLLSLVGEVYLPKLTILDLQYNRLTQVDLRGCDCQALKQMIFTRNNLTSWPMFASSSREIKSLALGHNQLDMVNYTELRQHRNLQSLMLEGNIISSLHPRGSSDHNDTTTLLELPNLGSLFLNDNRLEALELERWHIPSVLLIRVDRNPLRYIPADLFQRCPRLHYFQCYCPNIDCEWVERHRTHIQDRVVAIDQKMPDTTNRECLTIPRAGCVYCYPR</sequence>
<dbReference type="Proteomes" id="UP000030765">
    <property type="component" value="Unassembled WGS sequence"/>
</dbReference>
<dbReference type="EMBL" id="KE525352">
    <property type="protein sequence ID" value="KFB51677.1"/>
    <property type="molecule type" value="Genomic_DNA"/>
</dbReference>
<protein>
    <submittedName>
        <fullName evidence="4">AGAP007451-PA-like protein</fullName>
    </submittedName>
</protein>
<feature type="signal peptide" evidence="3">
    <location>
        <begin position="1"/>
        <end position="34"/>
    </location>
</feature>
<keyword evidence="3" id="KW-0732">Signal</keyword>
<accession>A0A084WN83</accession>
<dbReference type="EMBL" id="ATLV01024573">
    <property type="status" value="NOT_ANNOTATED_CDS"/>
    <property type="molecule type" value="Genomic_DNA"/>
</dbReference>
<keyword evidence="1" id="KW-0433">Leucine-rich repeat</keyword>
<evidence type="ECO:0000256" key="1">
    <source>
        <dbReference type="ARBA" id="ARBA00022614"/>
    </source>
</evidence>
<dbReference type="Gene3D" id="3.80.10.10">
    <property type="entry name" value="Ribonuclease Inhibitor"/>
    <property type="match status" value="2"/>
</dbReference>
<keyword evidence="2" id="KW-0677">Repeat</keyword>
<name>A0A084WN83_ANOSI</name>
<dbReference type="PANTHER" id="PTHR45712">
    <property type="entry name" value="AGAP008170-PA"/>
    <property type="match status" value="1"/>
</dbReference>
<reference evidence="5" key="2">
    <citation type="submission" date="2020-05" db="UniProtKB">
        <authorList>
            <consortium name="EnsemblMetazoa"/>
        </authorList>
    </citation>
    <scope>IDENTIFICATION</scope>
</reference>
<dbReference type="EnsemblMetazoa" id="ASIC019761-RA">
    <property type="protein sequence ID" value="ASIC019761-PA"/>
    <property type="gene ID" value="ASIC019761"/>
</dbReference>
<dbReference type="PROSITE" id="PS51257">
    <property type="entry name" value="PROKAR_LIPOPROTEIN"/>
    <property type="match status" value="1"/>
</dbReference>
<dbReference type="SMART" id="SM00369">
    <property type="entry name" value="LRR_TYP"/>
    <property type="match status" value="4"/>
</dbReference>
<evidence type="ECO:0000256" key="2">
    <source>
        <dbReference type="ARBA" id="ARBA00022737"/>
    </source>
</evidence>
<dbReference type="STRING" id="74873.A0A084WN83"/>
<dbReference type="VEuPathDB" id="VectorBase:ASIS009242"/>
<dbReference type="OrthoDB" id="272149at2759"/>
<organism evidence="4">
    <name type="scientific">Anopheles sinensis</name>
    <name type="common">Mosquito</name>
    <dbReference type="NCBI Taxonomy" id="74873"/>
    <lineage>
        <taxon>Eukaryota</taxon>
        <taxon>Metazoa</taxon>
        <taxon>Ecdysozoa</taxon>
        <taxon>Arthropoda</taxon>
        <taxon>Hexapoda</taxon>
        <taxon>Insecta</taxon>
        <taxon>Pterygota</taxon>
        <taxon>Neoptera</taxon>
        <taxon>Endopterygota</taxon>
        <taxon>Diptera</taxon>
        <taxon>Nematocera</taxon>
        <taxon>Culicoidea</taxon>
        <taxon>Culicidae</taxon>
        <taxon>Anophelinae</taxon>
        <taxon>Anopheles</taxon>
    </lineage>
</organism>
<dbReference type="PANTHER" id="PTHR45712:SF22">
    <property type="entry name" value="INSULIN-LIKE GROWTH FACTOR-BINDING PROTEIN COMPLEX ACID LABILE SUBUNIT"/>
    <property type="match status" value="1"/>
</dbReference>
<gene>
    <name evidence="4" type="ORF">ZHAS_00019761</name>
</gene>
<reference evidence="4 6" key="1">
    <citation type="journal article" date="2014" name="BMC Genomics">
        <title>Genome sequence of Anopheles sinensis provides insight into genetics basis of mosquito competence for malaria parasites.</title>
        <authorList>
            <person name="Zhou D."/>
            <person name="Zhang D."/>
            <person name="Ding G."/>
            <person name="Shi L."/>
            <person name="Hou Q."/>
            <person name="Ye Y."/>
            <person name="Xu Y."/>
            <person name="Zhou H."/>
            <person name="Xiong C."/>
            <person name="Li S."/>
            <person name="Yu J."/>
            <person name="Hong S."/>
            <person name="Yu X."/>
            <person name="Zou P."/>
            <person name="Chen C."/>
            <person name="Chang X."/>
            <person name="Wang W."/>
            <person name="Lv Y."/>
            <person name="Sun Y."/>
            <person name="Ma L."/>
            <person name="Shen B."/>
            <person name="Zhu C."/>
        </authorList>
    </citation>
    <scope>NUCLEOTIDE SEQUENCE [LARGE SCALE GENOMIC DNA]</scope>
</reference>
<keyword evidence="6" id="KW-1185">Reference proteome</keyword>